<dbReference type="Pfam" id="PF00149">
    <property type="entry name" value="Metallophos"/>
    <property type="match status" value="1"/>
</dbReference>
<dbReference type="HOGENOM" id="CLU_647019_0_0_5"/>
<organism evidence="2 3">
    <name type="scientific">Rhodopseudomonas palustris (strain BisB5)</name>
    <dbReference type="NCBI Taxonomy" id="316057"/>
    <lineage>
        <taxon>Bacteria</taxon>
        <taxon>Pseudomonadati</taxon>
        <taxon>Pseudomonadota</taxon>
        <taxon>Alphaproteobacteria</taxon>
        <taxon>Hyphomicrobiales</taxon>
        <taxon>Nitrobacteraceae</taxon>
        <taxon>Rhodopseudomonas</taxon>
    </lineage>
</organism>
<dbReference type="GO" id="GO:0016787">
    <property type="term" value="F:hydrolase activity"/>
    <property type="evidence" value="ECO:0007669"/>
    <property type="project" value="InterPro"/>
</dbReference>
<dbReference type="Gene3D" id="3.60.21.10">
    <property type="match status" value="1"/>
</dbReference>
<evidence type="ECO:0000259" key="1">
    <source>
        <dbReference type="Pfam" id="PF00149"/>
    </source>
</evidence>
<dbReference type="EMBL" id="CP000283">
    <property type="protein sequence ID" value="ABE41172.1"/>
    <property type="molecule type" value="Genomic_DNA"/>
</dbReference>
<dbReference type="InterPro" id="IPR029052">
    <property type="entry name" value="Metallo-depent_PP-like"/>
</dbReference>
<evidence type="ECO:0000313" key="3">
    <source>
        <dbReference type="Proteomes" id="UP000001818"/>
    </source>
</evidence>
<accession>Q131R7</accession>
<name>Q131R7_RHOPS</name>
<dbReference type="BioCyc" id="RPAL316057:RPD_RS22725-MONOMER"/>
<dbReference type="InterPro" id="IPR004843">
    <property type="entry name" value="Calcineurin-like_PHP"/>
</dbReference>
<dbReference type="STRING" id="316057.RPD_3953"/>
<dbReference type="KEGG" id="rpd:RPD_3953"/>
<evidence type="ECO:0000313" key="2">
    <source>
        <dbReference type="EMBL" id="ABE41172.1"/>
    </source>
</evidence>
<reference evidence="2 3" key="1">
    <citation type="submission" date="2006-03" db="EMBL/GenBank/DDBJ databases">
        <title>Complete sequence of Rhodopseudomonas palustris BisB5.</title>
        <authorList>
            <consortium name="US DOE Joint Genome Institute"/>
            <person name="Copeland A."/>
            <person name="Lucas S."/>
            <person name="Lapidus A."/>
            <person name="Barry K."/>
            <person name="Detter J.C."/>
            <person name="Glavina del Rio T."/>
            <person name="Hammon N."/>
            <person name="Israni S."/>
            <person name="Dalin E."/>
            <person name="Tice H."/>
            <person name="Pitluck S."/>
            <person name="Chain P."/>
            <person name="Malfatti S."/>
            <person name="Shin M."/>
            <person name="Vergez L."/>
            <person name="Schmutz J."/>
            <person name="Larimer F."/>
            <person name="Land M."/>
            <person name="Hauser L."/>
            <person name="Pelletier D.A."/>
            <person name="Kyrpides N."/>
            <person name="Lykidis A."/>
            <person name="Oda Y."/>
            <person name="Harwood C.S."/>
            <person name="Richardson P."/>
        </authorList>
    </citation>
    <scope>NUCLEOTIDE SEQUENCE [LARGE SCALE GENOMIC DNA]</scope>
    <source>
        <strain evidence="2 3">BisB5</strain>
    </source>
</reference>
<dbReference type="AlphaFoldDB" id="Q131R7"/>
<protein>
    <submittedName>
        <fullName evidence="2">Metallophosphoesterase</fullName>
    </submittedName>
</protein>
<sequence>MLPRMTVLQVGDVHLPRTAMLGRHLDDKDRRFPTDLRQVLGEGPVKLVFRTLHRLLDQESKPLLLFMGDFAEQGKLQGYQACARYLAEALQLGTGRRFSDLTLGIVPGNHDIDRALASKPGLKTKFQPLQRALSDVGLPPLPIDAPIWLEARNGACRIDVALLNSCWGCGAKEFIPEEFRDGIATAIDAALAAGTDERAINSYYDRQLDTPAFSSETIQRLIDHAAKLPGGSLIVAVAHHNILPQRLPRLSPYTELVNAGVLRSALTSLGRAILYLHGHIHEDPVEIVSIPSGAPLLSISAPEISSGFNQIDLVFTASGLPLTCSVRRWRFDESGVFQVRSRQIISIGSGHRRQPTTITSAIYEEIVKTHSSYWRTLVGIAKAAGAIDPEDTTEEALETIAADQLATIENYDVGREHWIVRSKL</sequence>
<dbReference type="Proteomes" id="UP000001818">
    <property type="component" value="Chromosome"/>
</dbReference>
<feature type="domain" description="Calcineurin-like phosphoesterase" evidence="1">
    <location>
        <begin position="5"/>
        <end position="282"/>
    </location>
</feature>
<gene>
    <name evidence="2" type="ordered locus">RPD_3953</name>
</gene>
<dbReference type="SUPFAM" id="SSF56300">
    <property type="entry name" value="Metallo-dependent phosphatases"/>
    <property type="match status" value="1"/>
</dbReference>
<proteinExistence type="predicted"/>